<dbReference type="PANTHER" id="PTHR22960">
    <property type="entry name" value="MOLYBDOPTERIN COFACTOR SYNTHESIS PROTEIN A"/>
    <property type="match status" value="1"/>
</dbReference>
<dbReference type="CDD" id="cd21117">
    <property type="entry name" value="Twitch_MoaA"/>
    <property type="match status" value="1"/>
</dbReference>
<feature type="binding site" evidence="12">
    <location>
        <position position="292"/>
    </location>
    <ligand>
        <name>[4Fe-4S] cluster</name>
        <dbReference type="ChEBI" id="CHEBI:49883"/>
        <label>2</label>
        <note>4Fe-4S-substrate</note>
    </ligand>
</feature>
<dbReference type="PROSITE" id="PS01305">
    <property type="entry name" value="MOAA_NIFB_PQQE"/>
    <property type="match status" value="1"/>
</dbReference>
<dbReference type="InterPro" id="IPR010505">
    <property type="entry name" value="MoaA_twitch"/>
</dbReference>
<dbReference type="PROSITE" id="PS51918">
    <property type="entry name" value="RADICAL_SAM"/>
    <property type="match status" value="1"/>
</dbReference>
<evidence type="ECO:0000256" key="2">
    <source>
        <dbReference type="ARBA" id="ARBA00022485"/>
    </source>
</evidence>
<evidence type="ECO:0000256" key="8">
    <source>
        <dbReference type="ARBA" id="ARBA00023134"/>
    </source>
</evidence>
<dbReference type="Gene3D" id="3.20.20.70">
    <property type="entry name" value="Aldolase class I"/>
    <property type="match status" value="1"/>
</dbReference>
<dbReference type="InterPro" id="IPR007197">
    <property type="entry name" value="rSAM"/>
</dbReference>
<keyword evidence="3 12" id="KW-0949">S-adenosyl-L-methionine</keyword>
<accession>A0A106BUJ9</accession>
<reference evidence="14 15" key="1">
    <citation type="journal article" date="2015" name="Appl. Environ. Microbiol.">
        <title>Aerobic and Anaerobic Thiosulfate Oxidation by a Cold-Adapted, Subglacial Chemoautotroph.</title>
        <authorList>
            <person name="Harrold Z.R."/>
            <person name="Skidmore M.L."/>
            <person name="Hamilton T.L."/>
            <person name="Desch L."/>
            <person name="Amada K."/>
            <person name="van Gelder W."/>
            <person name="Glover K."/>
            <person name="Roden E.E."/>
            <person name="Boyd E.S."/>
        </authorList>
    </citation>
    <scope>NUCLEOTIDE SEQUENCE [LARGE SCALE GENOMIC DNA]</scope>
    <source>
        <strain evidence="14 15">RG</strain>
    </source>
</reference>
<dbReference type="GO" id="GO:0006777">
    <property type="term" value="P:Mo-molybdopterin cofactor biosynthetic process"/>
    <property type="evidence" value="ECO:0007669"/>
    <property type="project" value="UniProtKB-UniRule"/>
</dbReference>
<evidence type="ECO:0000256" key="12">
    <source>
        <dbReference type="HAMAP-Rule" id="MF_01225"/>
    </source>
</evidence>
<gene>
    <name evidence="12" type="primary">moaA</name>
    <name evidence="14" type="ORF">ABW22_02910</name>
</gene>
<keyword evidence="9 12" id="KW-0501">Molybdenum cofactor biosynthesis</keyword>
<feature type="binding site" evidence="12">
    <location>
        <begin position="297"/>
        <end position="299"/>
    </location>
    <ligand>
        <name>GTP</name>
        <dbReference type="ChEBI" id="CHEBI:37565"/>
    </ligand>
</feature>
<dbReference type="GO" id="GO:0051539">
    <property type="term" value="F:4 iron, 4 sulfur cluster binding"/>
    <property type="evidence" value="ECO:0007669"/>
    <property type="project" value="UniProtKB-UniRule"/>
</dbReference>
<protein>
    <recommendedName>
        <fullName evidence="1 12">GTP 3',8-cyclase</fullName>
        <ecNumber evidence="1 12">4.1.99.22</ecNumber>
    </recommendedName>
    <alternativeName>
        <fullName evidence="12">Molybdenum cofactor biosynthesis protein A</fullName>
    </alternativeName>
</protein>
<dbReference type="InterPro" id="IPR040064">
    <property type="entry name" value="MoaA-like"/>
</dbReference>
<feature type="binding site" evidence="12">
    <location>
        <position position="156"/>
    </location>
    <ligand>
        <name>S-adenosyl-L-methionine</name>
        <dbReference type="ChEBI" id="CHEBI:59789"/>
    </ligand>
</feature>
<dbReference type="PATRIC" id="fig|36861.3.peg.24"/>
<dbReference type="CDD" id="cd01335">
    <property type="entry name" value="Radical_SAM"/>
    <property type="match status" value="1"/>
</dbReference>
<dbReference type="SUPFAM" id="SSF102114">
    <property type="entry name" value="Radical SAM enzymes"/>
    <property type="match status" value="1"/>
</dbReference>
<dbReference type="Proteomes" id="UP000064243">
    <property type="component" value="Unassembled WGS sequence"/>
</dbReference>
<dbReference type="SMART" id="SM00729">
    <property type="entry name" value="Elp3"/>
    <property type="match status" value="1"/>
</dbReference>
<dbReference type="OrthoDB" id="9763993at2"/>
<evidence type="ECO:0000256" key="7">
    <source>
        <dbReference type="ARBA" id="ARBA00023014"/>
    </source>
</evidence>
<dbReference type="PANTHER" id="PTHR22960:SF0">
    <property type="entry name" value="MOLYBDENUM COFACTOR BIOSYNTHESIS PROTEIN 1"/>
    <property type="match status" value="1"/>
</dbReference>
<feature type="binding site" evidence="12">
    <location>
        <position position="57"/>
    </location>
    <ligand>
        <name>[4Fe-4S] cluster</name>
        <dbReference type="ChEBI" id="CHEBI:49883"/>
        <label>1</label>
        <note>4Fe-4S-S-AdoMet</note>
    </ligand>
</feature>
<evidence type="ECO:0000256" key="11">
    <source>
        <dbReference type="ARBA" id="ARBA00048697"/>
    </source>
</evidence>
<dbReference type="EMBL" id="LDUG01000010">
    <property type="protein sequence ID" value="KVW98873.1"/>
    <property type="molecule type" value="Genomic_DNA"/>
</dbReference>
<feature type="binding site" evidence="12">
    <location>
        <position position="194"/>
    </location>
    <ligand>
        <name>GTP</name>
        <dbReference type="ChEBI" id="CHEBI:37565"/>
    </ligand>
</feature>
<dbReference type="InterPro" id="IPR000385">
    <property type="entry name" value="MoaA_NifB_PqqE_Fe-S-bd_CS"/>
</dbReference>
<feature type="binding site" evidence="12">
    <location>
        <position position="56"/>
    </location>
    <ligand>
        <name>S-adenosyl-L-methionine</name>
        <dbReference type="ChEBI" id="CHEBI:59789"/>
    </ligand>
</feature>
<keyword evidence="15" id="KW-1185">Reference proteome</keyword>
<keyword evidence="5 12" id="KW-0547">Nucleotide-binding</keyword>
<evidence type="ECO:0000256" key="3">
    <source>
        <dbReference type="ARBA" id="ARBA00022691"/>
    </source>
</evidence>
<dbReference type="SFLD" id="SFLDG01383">
    <property type="entry name" value="cyclic_pyranopterin_phosphate"/>
    <property type="match status" value="1"/>
</dbReference>
<dbReference type="InterPro" id="IPR013483">
    <property type="entry name" value="MoaA"/>
</dbReference>
<dbReference type="EC" id="4.1.99.22" evidence="1 12"/>
<comment type="function">
    <text evidence="12">Catalyzes the cyclization of GTP to (8S)-3',8-cyclo-7,8-dihydroguanosine 5'-triphosphate.</text>
</comment>
<dbReference type="GO" id="GO:0046872">
    <property type="term" value="F:metal ion binding"/>
    <property type="evidence" value="ECO:0007669"/>
    <property type="project" value="UniProtKB-KW"/>
</dbReference>
<comment type="subunit">
    <text evidence="12">Monomer and homodimer.</text>
</comment>
<keyword evidence="2 12" id="KW-0004">4Fe-4S</keyword>
<keyword evidence="10 12" id="KW-0456">Lyase</keyword>
<dbReference type="AlphaFoldDB" id="A0A106BUJ9"/>
<comment type="catalytic activity">
    <reaction evidence="11 12">
        <text>GTP + AH2 + S-adenosyl-L-methionine = (8S)-3',8-cyclo-7,8-dihydroguanosine 5'-triphosphate + 5'-deoxyadenosine + L-methionine + A + H(+)</text>
        <dbReference type="Rhea" id="RHEA:49576"/>
        <dbReference type="ChEBI" id="CHEBI:13193"/>
        <dbReference type="ChEBI" id="CHEBI:15378"/>
        <dbReference type="ChEBI" id="CHEBI:17319"/>
        <dbReference type="ChEBI" id="CHEBI:17499"/>
        <dbReference type="ChEBI" id="CHEBI:37565"/>
        <dbReference type="ChEBI" id="CHEBI:57844"/>
        <dbReference type="ChEBI" id="CHEBI:59789"/>
        <dbReference type="ChEBI" id="CHEBI:131766"/>
        <dbReference type="EC" id="4.1.99.22"/>
    </reaction>
</comment>
<keyword evidence="7 12" id="KW-0411">Iron-sulfur</keyword>
<keyword evidence="4 12" id="KW-0479">Metal-binding</keyword>
<evidence type="ECO:0000256" key="4">
    <source>
        <dbReference type="ARBA" id="ARBA00022723"/>
    </source>
</evidence>
<comment type="caution">
    <text evidence="14">The sequence shown here is derived from an EMBL/GenBank/DDBJ whole genome shotgun (WGS) entry which is preliminary data.</text>
</comment>
<feature type="domain" description="Radical SAM core" evidence="13">
    <location>
        <begin position="34"/>
        <end position="265"/>
    </location>
</feature>
<comment type="similarity">
    <text evidence="12">Belongs to the radical SAM superfamily. MoaA family.</text>
</comment>
<keyword evidence="8 12" id="KW-0342">GTP-binding</keyword>
<feature type="binding site" evidence="12">
    <location>
        <position position="295"/>
    </location>
    <ligand>
        <name>[4Fe-4S] cluster</name>
        <dbReference type="ChEBI" id="CHEBI:49883"/>
        <label>2</label>
        <note>4Fe-4S-substrate</note>
    </ligand>
</feature>
<dbReference type="InterPro" id="IPR058240">
    <property type="entry name" value="rSAM_sf"/>
</dbReference>
<evidence type="ECO:0000256" key="9">
    <source>
        <dbReference type="ARBA" id="ARBA00023150"/>
    </source>
</evidence>
<evidence type="ECO:0000313" key="14">
    <source>
        <dbReference type="EMBL" id="KVW98873.1"/>
    </source>
</evidence>
<feature type="binding site" evidence="12">
    <location>
        <position position="97"/>
    </location>
    <ligand>
        <name>GTP</name>
        <dbReference type="ChEBI" id="CHEBI:37565"/>
    </ligand>
</feature>
<feature type="binding site" evidence="12">
    <location>
        <position position="50"/>
    </location>
    <ligand>
        <name>[4Fe-4S] cluster</name>
        <dbReference type="ChEBI" id="CHEBI:49883"/>
        <label>1</label>
        <note>4Fe-4S-S-AdoMet</note>
    </ligand>
</feature>
<dbReference type="InterPro" id="IPR050105">
    <property type="entry name" value="MoCo_biosynth_MoaA/MoaC"/>
</dbReference>
<dbReference type="Pfam" id="PF04055">
    <property type="entry name" value="Radical_SAM"/>
    <property type="match status" value="1"/>
</dbReference>
<dbReference type="GO" id="GO:0061799">
    <property type="term" value="F:cyclic pyranopterin monophosphate synthase activity"/>
    <property type="evidence" value="ECO:0007669"/>
    <property type="project" value="TreeGrafter"/>
</dbReference>
<dbReference type="GO" id="GO:0061798">
    <property type="term" value="F:GTP 3',8'-cyclase activity"/>
    <property type="evidence" value="ECO:0007669"/>
    <property type="project" value="UniProtKB-UniRule"/>
</dbReference>
<evidence type="ECO:0000256" key="1">
    <source>
        <dbReference type="ARBA" id="ARBA00012167"/>
    </source>
</evidence>
<dbReference type="SFLD" id="SFLDG01067">
    <property type="entry name" value="SPASM/twitch_domain_containing"/>
    <property type="match status" value="1"/>
</dbReference>
<feature type="binding site" evidence="12">
    <location>
        <position position="309"/>
    </location>
    <ligand>
        <name>[4Fe-4S] cluster</name>
        <dbReference type="ChEBI" id="CHEBI:49883"/>
        <label>2</label>
        <note>4Fe-4S-substrate</note>
    </ligand>
</feature>
<feature type="binding site" evidence="12">
    <location>
        <position position="228"/>
    </location>
    <ligand>
        <name>S-adenosyl-L-methionine</name>
        <dbReference type="ChEBI" id="CHEBI:59789"/>
    </ligand>
</feature>
<sequence length="367" mass="40607">MTATVIPLIDQRTANRVPVIPAHALSPSGALADTRGRLMRDLRISVTDRCNFRCTYCMPKEVFDKDYQFLPKSELLSFEEITRMTRLFAAHGVNKIRLTGGEPLLRKNLEVLIEMLAALKTHDGKPLDLTLTTNASLLAKKAKALKAAGLQRVTVSLDSLDEAVFRVMNDVDFPVADVLKGIAAAHDAGFTSIKINMVVKKGVNDQDIVAMARRFKGSGHIVRFIEFMDVGSSNGWRMNDVVPSAEIVRRISDQMPLIEAEPNYTGEVAERWAYADGSGEIGVISSVTQAFCSTCTRARLSTEGKLYTCLFAQSGHDLRALMRSGKSDEQIAASIGLIWNQREDRYSEIRTEETARTKKIEMSYIGG</sequence>
<proteinExistence type="inferred from homology"/>
<dbReference type="RefSeq" id="WP_059751808.1">
    <property type="nucleotide sequence ID" value="NZ_LDUG01000010.1"/>
</dbReference>
<feature type="binding site" evidence="12">
    <location>
        <position position="43"/>
    </location>
    <ligand>
        <name>GTP</name>
        <dbReference type="ChEBI" id="CHEBI:37565"/>
    </ligand>
</feature>
<dbReference type="NCBIfam" id="TIGR02666">
    <property type="entry name" value="moaA"/>
    <property type="match status" value="1"/>
</dbReference>
<keyword evidence="6 12" id="KW-0408">Iron</keyword>
<feature type="binding site" evidence="12">
    <location>
        <position position="101"/>
    </location>
    <ligand>
        <name>S-adenosyl-L-methionine</name>
        <dbReference type="ChEBI" id="CHEBI:59789"/>
    </ligand>
</feature>
<dbReference type="Pfam" id="PF06463">
    <property type="entry name" value="Mob_synth_C"/>
    <property type="match status" value="1"/>
</dbReference>
<evidence type="ECO:0000256" key="5">
    <source>
        <dbReference type="ARBA" id="ARBA00022741"/>
    </source>
</evidence>
<dbReference type="SFLD" id="SFLDS00029">
    <property type="entry name" value="Radical_SAM"/>
    <property type="match status" value="1"/>
</dbReference>
<dbReference type="GO" id="GO:0005525">
    <property type="term" value="F:GTP binding"/>
    <property type="evidence" value="ECO:0007669"/>
    <property type="project" value="UniProtKB-UniRule"/>
</dbReference>
<comment type="pathway">
    <text evidence="12">Cofactor biosynthesis; molybdopterin biosynthesis.</text>
</comment>
<comment type="cofactor">
    <cofactor evidence="12">
        <name>[4Fe-4S] cluster</name>
        <dbReference type="ChEBI" id="CHEBI:49883"/>
    </cofactor>
    <text evidence="12">Binds 2 [4Fe-4S] clusters. Binds 1 [4Fe-4S] cluster coordinated with 3 cysteines and an exchangeable S-adenosyl-L-methionine and 1 [4Fe-4S] cluster coordinated with 3 cysteines and the GTP-derived substrate.</text>
</comment>
<dbReference type="HAMAP" id="MF_01225_B">
    <property type="entry name" value="MoaA_B"/>
    <property type="match status" value="1"/>
</dbReference>
<dbReference type="SFLD" id="SFLDG01386">
    <property type="entry name" value="main_SPASM_domain-containing"/>
    <property type="match status" value="1"/>
</dbReference>
<name>A0A106BUJ9_THIDE</name>
<evidence type="ECO:0000313" key="15">
    <source>
        <dbReference type="Proteomes" id="UP000064243"/>
    </source>
</evidence>
<feature type="binding site" evidence="12">
    <location>
        <position position="54"/>
    </location>
    <ligand>
        <name>[4Fe-4S] cluster</name>
        <dbReference type="ChEBI" id="CHEBI:49883"/>
        <label>1</label>
        <note>4Fe-4S-S-AdoMet</note>
    </ligand>
</feature>
<dbReference type="GO" id="GO:1904047">
    <property type="term" value="F:S-adenosyl-L-methionine binding"/>
    <property type="evidence" value="ECO:0007669"/>
    <property type="project" value="UniProtKB-UniRule"/>
</dbReference>
<dbReference type="InterPro" id="IPR013785">
    <property type="entry name" value="Aldolase_TIM"/>
</dbReference>
<evidence type="ECO:0000256" key="10">
    <source>
        <dbReference type="ARBA" id="ARBA00023239"/>
    </source>
</evidence>
<organism evidence="14 15">
    <name type="scientific">Thiobacillus denitrificans</name>
    <dbReference type="NCBI Taxonomy" id="36861"/>
    <lineage>
        <taxon>Bacteria</taxon>
        <taxon>Pseudomonadati</taxon>
        <taxon>Pseudomonadota</taxon>
        <taxon>Betaproteobacteria</taxon>
        <taxon>Nitrosomonadales</taxon>
        <taxon>Thiobacillaceae</taxon>
        <taxon>Thiobacillus</taxon>
    </lineage>
</organism>
<dbReference type="InterPro" id="IPR006638">
    <property type="entry name" value="Elp3/MiaA/NifB-like_rSAM"/>
</dbReference>
<evidence type="ECO:0000256" key="6">
    <source>
        <dbReference type="ARBA" id="ARBA00023004"/>
    </source>
</evidence>
<dbReference type="UniPathway" id="UPA00344"/>
<evidence type="ECO:0000259" key="13">
    <source>
        <dbReference type="PROSITE" id="PS51918"/>
    </source>
</evidence>
<feature type="binding site" evidence="12">
    <location>
        <position position="132"/>
    </location>
    <ligand>
        <name>GTP</name>
        <dbReference type="ChEBI" id="CHEBI:37565"/>
    </ligand>
</feature>